<dbReference type="InterPro" id="IPR050446">
    <property type="entry name" value="FAD-oxidoreductase/Apoptosis"/>
</dbReference>
<dbReference type="Pfam" id="PF07992">
    <property type="entry name" value="Pyr_redox_2"/>
    <property type="match status" value="1"/>
</dbReference>
<evidence type="ECO:0000256" key="2">
    <source>
        <dbReference type="ARBA" id="ARBA00022630"/>
    </source>
</evidence>
<evidence type="ECO:0000256" key="3">
    <source>
        <dbReference type="ARBA" id="ARBA00022827"/>
    </source>
</evidence>
<sequence length="466" mass="50009">MATLVDVGIDHDDVVEKLAHDGLATLQTSWAALTETLEPTVAAAKCSGGDEDDPMTDPRTFAIVGAGLAGAKAAEALRVEGFDGRIVLLGAESHRPYERPPLSKGYLQGNADRDSAYVHPAEWYPEHRVELRVDTTVTEIDRRAHELVIGDGSRLAYDKLLLTTGATPRRLPVPGADLDGVHYLRDFGDSDRLKAAFRPDAGVVIVGAGWIGLETAAAARTAGADVTVLEHAELPLLRVLGREMATVFADLHRDHGVDLRFSVSVSAIQPSAENPSSAGSVLLADGTEIAADVVVVGIGVTPNVELARSCGLNVDDGILVDSHLVSSDEDILAAGDVANAYHLLLCRQIRVEHWANALHQPAVAAKTMLGETASYDRLPYFFTDQYDLGMEYTGYTDPDGQDELVIRGDTTAREFIAFWLKDGRLTAAMNVNIWDVTEPIRELIRSGAQVDVSRLADPDAPLSPSP</sequence>
<name>A0ABW4EYC8_9PSEU</name>
<comment type="caution">
    <text evidence="7">The sequence shown here is derived from an EMBL/GenBank/DDBJ whole genome shotgun (WGS) entry which is preliminary data.</text>
</comment>
<proteinExistence type="predicted"/>
<reference evidence="8" key="1">
    <citation type="journal article" date="2019" name="Int. J. Syst. Evol. Microbiol.">
        <title>The Global Catalogue of Microorganisms (GCM) 10K type strain sequencing project: providing services to taxonomists for standard genome sequencing and annotation.</title>
        <authorList>
            <consortium name="The Broad Institute Genomics Platform"/>
            <consortium name="The Broad Institute Genome Sequencing Center for Infectious Disease"/>
            <person name="Wu L."/>
            <person name="Ma J."/>
        </authorList>
    </citation>
    <scope>NUCLEOTIDE SEQUENCE [LARGE SCALE GENOMIC DNA]</scope>
    <source>
        <strain evidence="8">CCM 7043</strain>
    </source>
</reference>
<evidence type="ECO:0000256" key="1">
    <source>
        <dbReference type="ARBA" id="ARBA00001974"/>
    </source>
</evidence>
<feature type="domain" description="Reductase C-terminal" evidence="6">
    <location>
        <begin position="380"/>
        <end position="462"/>
    </location>
</feature>
<comment type="cofactor">
    <cofactor evidence="1">
        <name>FAD</name>
        <dbReference type="ChEBI" id="CHEBI:57692"/>
    </cofactor>
</comment>
<dbReference type="SUPFAM" id="SSF51905">
    <property type="entry name" value="FAD/NAD(P)-binding domain"/>
    <property type="match status" value="2"/>
</dbReference>
<dbReference type="RefSeq" id="WP_344723484.1">
    <property type="nucleotide sequence ID" value="NZ_JBHUCO010000021.1"/>
</dbReference>
<keyword evidence="4" id="KW-0560">Oxidoreductase</keyword>
<dbReference type="InterPro" id="IPR023753">
    <property type="entry name" value="FAD/NAD-binding_dom"/>
</dbReference>
<keyword evidence="3" id="KW-0274">FAD</keyword>
<dbReference type="Gene3D" id="3.50.50.60">
    <property type="entry name" value="FAD/NAD(P)-binding domain"/>
    <property type="match status" value="2"/>
</dbReference>
<evidence type="ECO:0000313" key="7">
    <source>
        <dbReference type="EMBL" id="MFD1519843.1"/>
    </source>
</evidence>
<dbReference type="PANTHER" id="PTHR43557:SF2">
    <property type="entry name" value="RIESKE DOMAIN-CONTAINING PROTEIN-RELATED"/>
    <property type="match status" value="1"/>
</dbReference>
<evidence type="ECO:0000259" key="5">
    <source>
        <dbReference type="Pfam" id="PF07992"/>
    </source>
</evidence>
<dbReference type="SUPFAM" id="SSF55424">
    <property type="entry name" value="FAD/NAD-linked reductases, dimerisation (C-terminal) domain"/>
    <property type="match status" value="1"/>
</dbReference>
<dbReference type="PANTHER" id="PTHR43557">
    <property type="entry name" value="APOPTOSIS-INDUCING FACTOR 1"/>
    <property type="match status" value="1"/>
</dbReference>
<evidence type="ECO:0000259" key="6">
    <source>
        <dbReference type="Pfam" id="PF14759"/>
    </source>
</evidence>
<dbReference type="PRINTS" id="PR00411">
    <property type="entry name" value="PNDRDTASEI"/>
</dbReference>
<dbReference type="EMBL" id="JBHUCO010000021">
    <property type="protein sequence ID" value="MFD1519843.1"/>
    <property type="molecule type" value="Genomic_DNA"/>
</dbReference>
<dbReference type="Gene3D" id="3.30.390.30">
    <property type="match status" value="1"/>
</dbReference>
<dbReference type="Proteomes" id="UP001597114">
    <property type="component" value="Unassembled WGS sequence"/>
</dbReference>
<dbReference type="InterPro" id="IPR036188">
    <property type="entry name" value="FAD/NAD-bd_sf"/>
</dbReference>
<gene>
    <name evidence="7" type="ORF">ACFSJD_20275</name>
</gene>
<keyword evidence="8" id="KW-1185">Reference proteome</keyword>
<keyword evidence="2" id="KW-0285">Flavoprotein</keyword>
<evidence type="ECO:0000256" key="4">
    <source>
        <dbReference type="ARBA" id="ARBA00023002"/>
    </source>
</evidence>
<protein>
    <submittedName>
        <fullName evidence="7">FAD-dependent oxidoreductase</fullName>
    </submittedName>
</protein>
<dbReference type="Pfam" id="PF14759">
    <property type="entry name" value="Reductase_C"/>
    <property type="match status" value="1"/>
</dbReference>
<feature type="domain" description="FAD/NAD(P)-binding" evidence="5">
    <location>
        <begin position="61"/>
        <end position="360"/>
    </location>
</feature>
<accession>A0ABW4EYC8</accession>
<organism evidence="7 8">
    <name type="scientific">Pseudonocardia yunnanensis</name>
    <dbReference type="NCBI Taxonomy" id="58107"/>
    <lineage>
        <taxon>Bacteria</taxon>
        <taxon>Bacillati</taxon>
        <taxon>Actinomycetota</taxon>
        <taxon>Actinomycetes</taxon>
        <taxon>Pseudonocardiales</taxon>
        <taxon>Pseudonocardiaceae</taxon>
        <taxon>Pseudonocardia</taxon>
    </lineage>
</organism>
<evidence type="ECO:0000313" key="8">
    <source>
        <dbReference type="Proteomes" id="UP001597114"/>
    </source>
</evidence>
<dbReference type="InterPro" id="IPR028202">
    <property type="entry name" value="Reductase_C"/>
</dbReference>
<dbReference type="PRINTS" id="PR00368">
    <property type="entry name" value="FADPNR"/>
</dbReference>
<dbReference type="InterPro" id="IPR016156">
    <property type="entry name" value="FAD/NAD-linked_Rdtase_dimer_sf"/>
</dbReference>